<protein>
    <submittedName>
        <fullName evidence="2">Uncharacterized protein</fullName>
    </submittedName>
</protein>
<evidence type="ECO:0000313" key="3">
    <source>
        <dbReference type="Proteomes" id="UP000010798"/>
    </source>
</evidence>
<keyword evidence="1" id="KW-0732">Signal</keyword>
<evidence type="ECO:0000313" key="2">
    <source>
        <dbReference type="EMBL" id="AGA25228.1"/>
    </source>
</evidence>
<feature type="signal peptide" evidence="1">
    <location>
        <begin position="1"/>
        <end position="23"/>
    </location>
</feature>
<keyword evidence="3" id="KW-1185">Reference proteome</keyword>
<dbReference type="HOGENOM" id="CLU_1853885_0_0_0"/>
<reference evidence="2 3" key="1">
    <citation type="submission" date="2012-02" db="EMBL/GenBank/DDBJ databases">
        <title>Complete sequence of chromosome of Singulisphaera acidiphila DSM 18658.</title>
        <authorList>
            <consortium name="US DOE Joint Genome Institute (JGI-PGF)"/>
            <person name="Lucas S."/>
            <person name="Copeland A."/>
            <person name="Lapidus A."/>
            <person name="Glavina del Rio T."/>
            <person name="Dalin E."/>
            <person name="Tice H."/>
            <person name="Bruce D."/>
            <person name="Goodwin L."/>
            <person name="Pitluck S."/>
            <person name="Peters L."/>
            <person name="Ovchinnikova G."/>
            <person name="Chertkov O."/>
            <person name="Kyrpides N."/>
            <person name="Mavromatis K."/>
            <person name="Ivanova N."/>
            <person name="Brettin T."/>
            <person name="Detter J.C."/>
            <person name="Han C."/>
            <person name="Larimer F."/>
            <person name="Land M."/>
            <person name="Hauser L."/>
            <person name="Markowitz V."/>
            <person name="Cheng J.-F."/>
            <person name="Hugenholtz P."/>
            <person name="Woyke T."/>
            <person name="Wu D."/>
            <person name="Tindall B."/>
            <person name="Pomrenke H."/>
            <person name="Brambilla E."/>
            <person name="Klenk H.-P."/>
            <person name="Eisen J.A."/>
        </authorList>
    </citation>
    <scope>NUCLEOTIDE SEQUENCE [LARGE SCALE GENOMIC DNA]</scope>
    <source>
        <strain evidence="3">ATCC BAA-1392 / DSM 18658 / VKM B-2454 / MOB10</strain>
    </source>
</reference>
<proteinExistence type="predicted"/>
<dbReference type="AlphaFoldDB" id="L0D8R8"/>
<name>L0D8R8_SINAD</name>
<gene>
    <name evidence="2" type="ordered locus">Sinac_0820</name>
</gene>
<dbReference type="EMBL" id="CP003364">
    <property type="protein sequence ID" value="AGA25228.1"/>
    <property type="molecule type" value="Genomic_DNA"/>
</dbReference>
<dbReference type="KEGG" id="saci:Sinac_0820"/>
<evidence type="ECO:0000256" key="1">
    <source>
        <dbReference type="SAM" id="SignalP"/>
    </source>
</evidence>
<accession>L0D8R8</accession>
<organism evidence="2 3">
    <name type="scientific">Singulisphaera acidiphila (strain ATCC BAA-1392 / DSM 18658 / VKM B-2454 / MOB10)</name>
    <dbReference type="NCBI Taxonomy" id="886293"/>
    <lineage>
        <taxon>Bacteria</taxon>
        <taxon>Pseudomonadati</taxon>
        <taxon>Planctomycetota</taxon>
        <taxon>Planctomycetia</taxon>
        <taxon>Isosphaerales</taxon>
        <taxon>Isosphaeraceae</taxon>
        <taxon>Singulisphaera</taxon>
    </lineage>
</organism>
<feature type="chain" id="PRO_5003939925" evidence="1">
    <location>
        <begin position="24"/>
        <end position="138"/>
    </location>
</feature>
<sequence>MQRLFGLVLAGVVVLGYATDANAQFSLSIGNPYSGGLSIGTPYPAYGGAYGPSAYGATGYSSYYAAPAIGTYSAPLVGTTTYSSGYSGYIAPGTTTFYSGYVAPVYRNYGYGYGGYRPYPIWGGRGFGGLRGGWLNRW</sequence>
<dbReference type="RefSeq" id="WP_015244407.1">
    <property type="nucleotide sequence ID" value="NC_019892.1"/>
</dbReference>
<dbReference type="Proteomes" id="UP000010798">
    <property type="component" value="Chromosome"/>
</dbReference>